<keyword evidence="3 10" id="KW-0812">Transmembrane</keyword>
<reference evidence="13" key="3">
    <citation type="submission" date="2015-06" db="UniProtKB">
        <authorList>
            <consortium name="EnsemblMetazoa"/>
        </authorList>
    </citation>
    <scope>IDENTIFICATION</scope>
</reference>
<evidence type="ECO:0000256" key="2">
    <source>
        <dbReference type="ARBA" id="ARBA00022475"/>
    </source>
</evidence>
<dbReference type="GO" id="GO:0005000">
    <property type="term" value="F:vasopressin receptor activity"/>
    <property type="evidence" value="ECO:0007669"/>
    <property type="project" value="InterPro"/>
</dbReference>
<keyword evidence="2" id="KW-1003">Cell membrane</keyword>
<evidence type="ECO:0000256" key="10">
    <source>
        <dbReference type="RuleBase" id="RU046427"/>
    </source>
</evidence>
<feature type="transmembrane region" description="Helical" evidence="10">
    <location>
        <begin position="77"/>
        <end position="98"/>
    </location>
</feature>
<evidence type="ECO:0000313" key="13">
    <source>
        <dbReference type="EnsemblMetazoa" id="CapteP136071"/>
    </source>
</evidence>
<evidence type="ECO:0000313" key="12">
    <source>
        <dbReference type="EMBL" id="ELU12393.1"/>
    </source>
</evidence>
<dbReference type="Gene3D" id="1.20.1070.10">
    <property type="entry name" value="Rhodopsin 7-helix transmembrane proteins"/>
    <property type="match status" value="1"/>
</dbReference>
<feature type="transmembrane region" description="Helical" evidence="10">
    <location>
        <begin position="6"/>
        <end position="28"/>
    </location>
</feature>
<dbReference type="GO" id="GO:0005886">
    <property type="term" value="C:plasma membrane"/>
    <property type="evidence" value="ECO:0007669"/>
    <property type="project" value="UniProtKB-SubCell"/>
</dbReference>
<dbReference type="HOGENOM" id="CLU_009579_15_0_1"/>
<evidence type="ECO:0000313" key="14">
    <source>
        <dbReference type="Proteomes" id="UP000014760"/>
    </source>
</evidence>
<dbReference type="OMA" id="NRLCPPF"/>
<accession>R7V0M4</accession>
<dbReference type="InterPro" id="IPR000276">
    <property type="entry name" value="GPCR_Rhodpsn"/>
</dbReference>
<feature type="transmembrane region" description="Helical" evidence="10">
    <location>
        <begin position="119"/>
        <end position="138"/>
    </location>
</feature>
<feature type="transmembrane region" description="Helical" evidence="10">
    <location>
        <begin position="227"/>
        <end position="248"/>
    </location>
</feature>
<dbReference type="Pfam" id="PF00001">
    <property type="entry name" value="7tm_1"/>
    <property type="match status" value="1"/>
</dbReference>
<name>R7V0M4_CAPTE</name>
<dbReference type="FunCoup" id="R7V0M4">
    <property type="interactions" value="85"/>
</dbReference>
<dbReference type="OrthoDB" id="5987909at2759"/>
<feature type="transmembrane region" description="Helical" evidence="10">
    <location>
        <begin position="162"/>
        <end position="191"/>
    </location>
</feature>
<organism evidence="12">
    <name type="scientific">Capitella teleta</name>
    <name type="common">Polychaete worm</name>
    <dbReference type="NCBI Taxonomy" id="283909"/>
    <lineage>
        <taxon>Eukaryota</taxon>
        <taxon>Metazoa</taxon>
        <taxon>Spiralia</taxon>
        <taxon>Lophotrochozoa</taxon>
        <taxon>Annelida</taxon>
        <taxon>Polychaeta</taxon>
        <taxon>Sedentaria</taxon>
        <taxon>Scolecida</taxon>
        <taxon>Capitellidae</taxon>
        <taxon>Capitella</taxon>
    </lineage>
</organism>
<keyword evidence="7 10" id="KW-0675">Receptor</keyword>
<evidence type="ECO:0000256" key="4">
    <source>
        <dbReference type="ARBA" id="ARBA00022989"/>
    </source>
</evidence>
<dbReference type="PANTHER" id="PTHR24244:SF1">
    <property type="entry name" value="G-PROTEIN COUPLED RECEPTORS FAMILY 1 PROFILE DOMAIN-CONTAINING PROTEIN"/>
    <property type="match status" value="1"/>
</dbReference>
<feature type="domain" description="G-protein coupled receptors family 1 profile" evidence="11">
    <location>
        <begin position="19"/>
        <end position="285"/>
    </location>
</feature>
<comment type="similarity">
    <text evidence="10">Belongs to the G-protein coupled receptor 1 family. Vasopressin/oxytocin receptor subfamily.</text>
</comment>
<dbReference type="Proteomes" id="UP000014760">
    <property type="component" value="Unassembled WGS sequence"/>
</dbReference>
<evidence type="ECO:0000256" key="1">
    <source>
        <dbReference type="ARBA" id="ARBA00004651"/>
    </source>
</evidence>
<keyword evidence="4 10" id="KW-1133">Transmembrane helix</keyword>
<keyword evidence="9 10" id="KW-0807">Transducer</keyword>
<dbReference type="GO" id="GO:0008188">
    <property type="term" value="F:neuropeptide receptor activity"/>
    <property type="evidence" value="ECO:0007669"/>
    <property type="project" value="InterPro"/>
</dbReference>
<evidence type="ECO:0000256" key="8">
    <source>
        <dbReference type="ARBA" id="ARBA00023180"/>
    </source>
</evidence>
<evidence type="ECO:0000256" key="7">
    <source>
        <dbReference type="ARBA" id="ARBA00023170"/>
    </source>
</evidence>
<dbReference type="InterPro" id="IPR001817">
    <property type="entry name" value="Vasoprsn_rcpt"/>
</dbReference>
<dbReference type="InterPro" id="IPR027294">
    <property type="entry name" value="NPS_rcpt"/>
</dbReference>
<evidence type="ECO:0000256" key="9">
    <source>
        <dbReference type="ARBA" id="ARBA00023224"/>
    </source>
</evidence>
<dbReference type="EMBL" id="AMQN01005424">
    <property type="status" value="NOT_ANNOTATED_CDS"/>
    <property type="molecule type" value="Genomic_DNA"/>
</dbReference>
<dbReference type="PRINTS" id="PR00896">
    <property type="entry name" value="VASOPRESSINR"/>
</dbReference>
<evidence type="ECO:0000256" key="5">
    <source>
        <dbReference type="ARBA" id="ARBA00023040"/>
    </source>
</evidence>
<reference evidence="12 14" key="2">
    <citation type="journal article" date="2013" name="Nature">
        <title>Insights into bilaterian evolution from three spiralian genomes.</title>
        <authorList>
            <person name="Simakov O."/>
            <person name="Marletaz F."/>
            <person name="Cho S.J."/>
            <person name="Edsinger-Gonzales E."/>
            <person name="Havlak P."/>
            <person name="Hellsten U."/>
            <person name="Kuo D.H."/>
            <person name="Larsson T."/>
            <person name="Lv J."/>
            <person name="Arendt D."/>
            <person name="Savage R."/>
            <person name="Osoegawa K."/>
            <person name="de Jong P."/>
            <person name="Grimwood J."/>
            <person name="Chapman J.A."/>
            <person name="Shapiro H."/>
            <person name="Aerts A."/>
            <person name="Otillar R.P."/>
            <person name="Terry A.Y."/>
            <person name="Boore J.L."/>
            <person name="Grigoriev I.V."/>
            <person name="Lindberg D.R."/>
            <person name="Seaver E.C."/>
            <person name="Weisblat D.A."/>
            <person name="Putnam N.H."/>
            <person name="Rokhsar D.S."/>
        </authorList>
    </citation>
    <scope>NUCLEOTIDE SEQUENCE</scope>
    <source>
        <strain evidence="12 14">I ESC-2004</strain>
    </source>
</reference>
<comment type="subcellular location">
    <subcellularLocation>
        <location evidence="1 10">Cell membrane</location>
        <topology evidence="1 10">Multi-pass membrane protein</topology>
    </subcellularLocation>
</comment>
<keyword evidence="8 10" id="KW-0325">Glycoprotein</keyword>
<dbReference type="EMBL" id="KB296008">
    <property type="protein sequence ID" value="ELU12393.1"/>
    <property type="molecule type" value="Genomic_DNA"/>
</dbReference>
<dbReference type="AlphaFoldDB" id="R7V0M4"/>
<evidence type="ECO:0000256" key="3">
    <source>
        <dbReference type="ARBA" id="ARBA00022692"/>
    </source>
</evidence>
<dbReference type="EnsemblMetazoa" id="CapteT136071">
    <property type="protein sequence ID" value="CapteP136071"/>
    <property type="gene ID" value="CapteG136071"/>
</dbReference>
<feature type="transmembrane region" description="Helical" evidence="10">
    <location>
        <begin position="40"/>
        <end position="57"/>
    </location>
</feature>
<dbReference type="PANTHER" id="PTHR24244">
    <property type="entry name" value="NEUROPEPTIDE S RECEPTOR"/>
    <property type="match status" value="1"/>
</dbReference>
<sequence length="297" mass="33418">FQTPQLAFLCVIFVFIVTGNISVIIAIFMSKARKSRMHFFILHLAAADLLTGMITVVTDLSWKITVEWHAGLFGCKVIRFLQSVVVFAANYILVALSIDRLDAIARPMNFSSSGRRAKMLVSTAWILAFLFSAPMGIIPELTVRRGLVQCFISLPEPWHWKVYITILAFALFILPAIIISTCYIIIVIVIWSKGNVSTTSNKRQLSKRGRESTTSSRGMIPKARIKTIKMTFAIVTVFIICWVPFFVFDLADVYGLIPRTKHKRAIAIFIQSLATLNSATNPVIYFIFSKTQCSPLR</sequence>
<proteinExistence type="inferred from homology"/>
<keyword evidence="5 10" id="KW-0297">G-protein coupled receptor</keyword>
<keyword evidence="6 10" id="KW-0472">Membrane</keyword>
<keyword evidence="14" id="KW-1185">Reference proteome</keyword>
<evidence type="ECO:0000259" key="11">
    <source>
        <dbReference type="PROSITE" id="PS50262"/>
    </source>
</evidence>
<reference evidence="14" key="1">
    <citation type="submission" date="2012-12" db="EMBL/GenBank/DDBJ databases">
        <authorList>
            <person name="Hellsten U."/>
            <person name="Grimwood J."/>
            <person name="Chapman J.A."/>
            <person name="Shapiro H."/>
            <person name="Aerts A."/>
            <person name="Otillar R.P."/>
            <person name="Terry A.Y."/>
            <person name="Boore J.L."/>
            <person name="Simakov O."/>
            <person name="Marletaz F."/>
            <person name="Cho S.-J."/>
            <person name="Edsinger-Gonzales E."/>
            <person name="Havlak P."/>
            <person name="Kuo D.-H."/>
            <person name="Larsson T."/>
            <person name="Lv J."/>
            <person name="Arendt D."/>
            <person name="Savage R."/>
            <person name="Osoegawa K."/>
            <person name="de Jong P."/>
            <person name="Lindberg D.R."/>
            <person name="Seaver E.C."/>
            <person name="Weisblat D.A."/>
            <person name="Putnam N.H."/>
            <person name="Grigoriev I.V."/>
            <person name="Rokhsar D.S."/>
        </authorList>
    </citation>
    <scope>NUCLEOTIDE SEQUENCE</scope>
    <source>
        <strain evidence="14">I ESC-2004</strain>
    </source>
</reference>
<feature type="transmembrane region" description="Helical" evidence="10">
    <location>
        <begin position="268"/>
        <end position="288"/>
    </location>
</feature>
<dbReference type="STRING" id="283909.R7V0M4"/>
<dbReference type="PRINTS" id="PR00237">
    <property type="entry name" value="GPCRRHODOPSN"/>
</dbReference>
<dbReference type="PROSITE" id="PS50262">
    <property type="entry name" value="G_PROTEIN_RECEP_F1_2"/>
    <property type="match status" value="1"/>
</dbReference>
<dbReference type="CDD" id="cd15197">
    <property type="entry name" value="7tmA_NPSR"/>
    <property type="match status" value="1"/>
</dbReference>
<feature type="non-terminal residue" evidence="12">
    <location>
        <position position="1"/>
    </location>
</feature>
<protein>
    <recommendedName>
        <fullName evidence="11">G-protein coupled receptors family 1 profile domain-containing protein</fullName>
    </recommendedName>
</protein>
<dbReference type="InterPro" id="IPR017452">
    <property type="entry name" value="GPCR_Rhodpsn_7TM"/>
</dbReference>
<dbReference type="SUPFAM" id="SSF81321">
    <property type="entry name" value="Family A G protein-coupled receptor-like"/>
    <property type="match status" value="1"/>
</dbReference>
<evidence type="ECO:0000256" key="6">
    <source>
        <dbReference type="ARBA" id="ARBA00023136"/>
    </source>
</evidence>
<gene>
    <name evidence="12" type="ORF">CAPTEDRAFT_136071</name>
</gene>